<dbReference type="InterPro" id="IPR006047">
    <property type="entry name" value="GH13_cat_dom"/>
</dbReference>
<sequence>MYPLGASYDGAGVNFALYSQVAQKVELCLFDEHDAETRIEMTEQNSYVWHNYIPGLQPGQRYGYRVYGPYDPMHGLRCNPNKLLLDPYAKAIEGNIDGDESLFSYWFKSPDDTSAMNDLDSAAHTMKSAVINPYFDWGNDQHPYISYHDSVIYEAHVRGMTNLNMDVPPDIRGTYAGLAYPSVIEYLKKLGVTAIELMPIHQFVNDSFLQEKGLSNYWGYNTIGFFAPHNAYSSSGERGEQVNEFKSMVKAYHRAGMEVILDVVYNHTAEGNHMGPTLSFKGIDNASYYRLVEGDQQHYFDTTGTGNSLLMRSPHALQLITDSLRYWVTEMHVDGFRFDLAATLARQFQEVDKLSAFFDIVEQDPIISRVKLIAEPWDLGSGGYQVGGFPSSWSEWNGRYRDTVRDFWRSQPSTLPEFASRLMGSSDLYQVNGRRPVASVNFITAHDGFTMNDLVSYNEKHNEANGEGNRDGESNNRSWNCGVEGPTNIPDVNDLRQRQMRNMFATLLFSQGIPMICGGDEVARTQQGNNNAYCQDNEISWTNWHLDKGRKELLAFVSKLIHLRLDHPVLHRRRFFTGREPGDDSNTIPQVEWFDHTGSIMDMDDWQNTHAFSMMIYLNGSDIPEVDWYGNRMVDNDFILIFNAHYEPIMFTLPDERYGRKWQLVVDTHNPNEPALSYEAGFMITAQSRSFLMLMSAKKPKKPMGL</sequence>
<evidence type="ECO:0000256" key="1">
    <source>
        <dbReference type="ARBA" id="ARBA00008061"/>
    </source>
</evidence>
<evidence type="ECO:0000256" key="3">
    <source>
        <dbReference type="ARBA" id="ARBA00023295"/>
    </source>
</evidence>
<feature type="domain" description="Glycosyl hydrolase family 13 catalytic" evidence="5">
    <location>
        <begin position="154"/>
        <end position="564"/>
    </location>
</feature>
<dbReference type="Pfam" id="PF00128">
    <property type="entry name" value="Alpha-amylase"/>
    <property type="match status" value="1"/>
</dbReference>
<keyword evidence="2" id="KW-0378">Hydrolase</keyword>
<dbReference type="InterPro" id="IPR004193">
    <property type="entry name" value="Glyco_hydro_13_N"/>
</dbReference>
<dbReference type="AlphaFoldDB" id="A0AB74HCB6"/>
<feature type="compositionally biased region" description="Basic and acidic residues" evidence="4">
    <location>
        <begin position="461"/>
        <end position="474"/>
    </location>
</feature>
<dbReference type="NCBIfam" id="TIGR02100">
    <property type="entry name" value="glgX_debranch"/>
    <property type="match status" value="1"/>
</dbReference>
<dbReference type="GO" id="GO:0004135">
    <property type="term" value="F:amylo-alpha-1,6-glucosidase activity"/>
    <property type="evidence" value="ECO:0007669"/>
    <property type="project" value="InterPro"/>
</dbReference>
<dbReference type="InterPro" id="IPR014756">
    <property type="entry name" value="Ig_E-set"/>
</dbReference>
<dbReference type="InterPro" id="IPR044505">
    <property type="entry name" value="GlgX_Isoamylase_N_E_set"/>
</dbReference>
<name>A0AB74HCB6_BIFLL</name>
<evidence type="ECO:0000256" key="2">
    <source>
        <dbReference type="ARBA" id="ARBA00022801"/>
    </source>
</evidence>
<evidence type="ECO:0000259" key="5">
    <source>
        <dbReference type="SMART" id="SM00642"/>
    </source>
</evidence>
<dbReference type="Gene3D" id="3.20.20.80">
    <property type="entry name" value="Glycosidases"/>
    <property type="match status" value="1"/>
</dbReference>
<dbReference type="SUPFAM" id="SSF51011">
    <property type="entry name" value="Glycosyl hydrolase domain"/>
    <property type="match status" value="1"/>
</dbReference>
<proteinExistence type="inferred from homology"/>
<dbReference type="SUPFAM" id="SSF81296">
    <property type="entry name" value="E set domains"/>
    <property type="match status" value="1"/>
</dbReference>
<gene>
    <name evidence="6" type="ORF">MCC10044_0715</name>
</gene>
<dbReference type="CDD" id="cd11326">
    <property type="entry name" value="AmyAc_Glg_debranch"/>
    <property type="match status" value="1"/>
</dbReference>
<organism evidence="6 7">
    <name type="scientific">Bifidobacterium longum subsp. longum</name>
    <dbReference type="NCBI Taxonomy" id="1679"/>
    <lineage>
        <taxon>Bacteria</taxon>
        <taxon>Bacillati</taxon>
        <taxon>Actinomycetota</taxon>
        <taxon>Actinomycetes</taxon>
        <taxon>Bifidobacteriales</taxon>
        <taxon>Bifidobacteriaceae</taxon>
        <taxon>Bifidobacterium</taxon>
    </lineage>
</organism>
<dbReference type="CDD" id="cd02856">
    <property type="entry name" value="E_set_GDE_Isoamylase_N"/>
    <property type="match status" value="1"/>
</dbReference>
<dbReference type="EMBL" id="SHQV01000009">
    <property type="protein sequence ID" value="TCE45159.1"/>
    <property type="molecule type" value="Genomic_DNA"/>
</dbReference>
<dbReference type="PANTHER" id="PTHR43002">
    <property type="entry name" value="GLYCOGEN DEBRANCHING ENZYME"/>
    <property type="match status" value="1"/>
</dbReference>
<keyword evidence="3" id="KW-0326">Glycosidase</keyword>
<evidence type="ECO:0000313" key="7">
    <source>
        <dbReference type="Proteomes" id="UP000293319"/>
    </source>
</evidence>
<dbReference type="RefSeq" id="WP_165506359.1">
    <property type="nucleotide sequence ID" value="NZ_SHQL01000008.1"/>
</dbReference>
<dbReference type="GO" id="GO:0005980">
    <property type="term" value="P:glycogen catabolic process"/>
    <property type="evidence" value="ECO:0007669"/>
    <property type="project" value="InterPro"/>
</dbReference>
<dbReference type="Gene3D" id="2.60.40.1180">
    <property type="entry name" value="Golgi alpha-mannosidase II"/>
    <property type="match status" value="1"/>
</dbReference>
<evidence type="ECO:0000256" key="4">
    <source>
        <dbReference type="SAM" id="MobiDB-lite"/>
    </source>
</evidence>
<dbReference type="Pfam" id="PF02922">
    <property type="entry name" value="CBM_48"/>
    <property type="match status" value="1"/>
</dbReference>
<dbReference type="SUPFAM" id="SSF51445">
    <property type="entry name" value="(Trans)glycosidases"/>
    <property type="match status" value="1"/>
</dbReference>
<dbReference type="InterPro" id="IPR011837">
    <property type="entry name" value="Glycogen_debranch_GlgX"/>
</dbReference>
<reference evidence="6 7" key="1">
    <citation type="journal article" date="2018" name="Sci. Rep.">
        <title>Genomic diversity and distribution of Bifidobacterium longum subsp. longum across the human lifespan.</title>
        <authorList>
            <person name="Odamaki T."/>
            <person name="Bottacini F."/>
            <person name="Kato K."/>
            <person name="Mitsuyama E."/>
            <person name="Yoshida K."/>
            <person name="Horigome A."/>
            <person name="Xiao J.Z."/>
            <person name="van Sinderen D."/>
        </authorList>
    </citation>
    <scope>NUCLEOTIDE SEQUENCE [LARGE SCALE GENOMIC DNA]</scope>
    <source>
        <strain evidence="6 7">MCC10044</strain>
    </source>
</reference>
<evidence type="ECO:0000313" key="6">
    <source>
        <dbReference type="EMBL" id="TCE45159.1"/>
    </source>
</evidence>
<protein>
    <submittedName>
        <fullName evidence="6">Glycogen operon protein glgX</fullName>
    </submittedName>
</protein>
<feature type="region of interest" description="Disordered" evidence="4">
    <location>
        <begin position="461"/>
        <end position="485"/>
    </location>
</feature>
<dbReference type="SMART" id="SM00642">
    <property type="entry name" value="Aamy"/>
    <property type="match status" value="1"/>
</dbReference>
<comment type="caution">
    <text evidence="6">The sequence shown here is derived from an EMBL/GenBank/DDBJ whole genome shotgun (WGS) entry which is preliminary data.</text>
</comment>
<comment type="similarity">
    <text evidence="1">Belongs to the glycosyl hydrolase 13 family.</text>
</comment>
<dbReference type="InterPro" id="IPR013780">
    <property type="entry name" value="Glyco_hydro_b"/>
</dbReference>
<dbReference type="Proteomes" id="UP000293319">
    <property type="component" value="Unassembled WGS sequence"/>
</dbReference>
<dbReference type="InterPro" id="IPR013783">
    <property type="entry name" value="Ig-like_fold"/>
</dbReference>
<dbReference type="Gene3D" id="2.60.40.10">
    <property type="entry name" value="Immunoglobulins"/>
    <property type="match status" value="1"/>
</dbReference>
<dbReference type="InterPro" id="IPR017853">
    <property type="entry name" value="GH"/>
</dbReference>
<accession>A0AB74HCB6</accession>